<proteinExistence type="predicted"/>
<dbReference type="EMBL" id="AGDV01000001">
    <property type="protein sequence ID" value="EMB36245.1"/>
    <property type="molecule type" value="Genomic_DNA"/>
</dbReference>
<accession>A0A0E2E8S5</accession>
<organism evidence="1">
    <name type="scientific">Treponema denticola H-22</name>
    <dbReference type="NCBI Taxonomy" id="999432"/>
    <lineage>
        <taxon>Bacteria</taxon>
        <taxon>Pseudomonadati</taxon>
        <taxon>Spirochaetota</taxon>
        <taxon>Spirochaetia</taxon>
        <taxon>Spirochaetales</taxon>
        <taxon>Treponemataceae</taxon>
        <taxon>Treponema</taxon>
    </lineage>
</organism>
<sequence length="144" mass="16239">MDVYIIIGNSDQRKSSVIRCLTGVAQIKTIQITTIQKKIIDVYVSIKSLQESKTLPKNFIQSVNQNSVKAVFIPLWENGNNNFPDASVYIKEFKQAGWTINKVAHFGVKLPSQNYTNSDICVPNSNVYPSNQTASTVRTYFGWM</sequence>
<gene>
    <name evidence="1" type="ORF">HMPREF9726_00437</name>
</gene>
<evidence type="ECO:0000313" key="1">
    <source>
        <dbReference type="EMBL" id="EMB36245.1"/>
    </source>
</evidence>
<dbReference type="RefSeq" id="WP_002683084.1">
    <property type="nucleotide sequence ID" value="NZ_CM001795.1"/>
</dbReference>
<protein>
    <submittedName>
        <fullName evidence="1">Uncharacterized protein</fullName>
    </submittedName>
</protein>
<comment type="caution">
    <text evidence="1">The sequence shown here is derived from an EMBL/GenBank/DDBJ whole genome shotgun (WGS) entry which is preliminary data.</text>
</comment>
<dbReference type="AlphaFoldDB" id="A0A0E2E8S5"/>
<dbReference type="Proteomes" id="UP000011705">
    <property type="component" value="Chromosome"/>
</dbReference>
<name>A0A0E2E8S5_TREDN</name>
<reference evidence="1" key="1">
    <citation type="submission" date="2012-01" db="EMBL/GenBank/DDBJ databases">
        <title>The Genome Sequence of Treponema denticola H-22.</title>
        <authorList>
            <consortium name="The Broad Institute Genome Sequencing Platform"/>
            <person name="Earl A."/>
            <person name="Ward D."/>
            <person name="Feldgarden M."/>
            <person name="Gevers D."/>
            <person name="Blanton J.M."/>
            <person name="Fenno C.J."/>
            <person name="Baranova O.V."/>
            <person name="Mathney J."/>
            <person name="Dewhirst F.E."/>
            <person name="Izard J."/>
            <person name="Young S.K."/>
            <person name="Zeng Q."/>
            <person name="Gargeya S."/>
            <person name="Fitzgerald M."/>
            <person name="Haas B."/>
            <person name="Abouelleil A."/>
            <person name="Alvarado L."/>
            <person name="Arachchi H.M."/>
            <person name="Berlin A."/>
            <person name="Chapman S.B."/>
            <person name="Gearin G."/>
            <person name="Goldberg J."/>
            <person name="Griggs A."/>
            <person name="Gujja S."/>
            <person name="Hansen M."/>
            <person name="Heiman D."/>
            <person name="Howarth C."/>
            <person name="Larimer J."/>
            <person name="Lui A."/>
            <person name="MacDonald P.J.P."/>
            <person name="McCowen C."/>
            <person name="Montmayeur A."/>
            <person name="Murphy C."/>
            <person name="Neiman D."/>
            <person name="Pearson M."/>
            <person name="Priest M."/>
            <person name="Roberts A."/>
            <person name="Saif S."/>
            <person name="Shea T."/>
            <person name="Sisk P."/>
            <person name="Stolte C."/>
            <person name="Sykes S."/>
            <person name="Wortman J."/>
            <person name="Nusbaum C."/>
            <person name="Birren B."/>
        </authorList>
    </citation>
    <scope>NUCLEOTIDE SEQUENCE [LARGE SCALE GENOMIC DNA]</scope>
    <source>
        <strain evidence="1">H-22</strain>
    </source>
</reference>
<dbReference type="PATRIC" id="fig|999432.5.peg.451"/>
<dbReference type="HOGENOM" id="CLU_1795621_0_0_12"/>